<gene>
    <name evidence="1" type="ordered locus">Rpdx1_2950</name>
</gene>
<dbReference type="HOGENOM" id="CLU_038244_0_0_5"/>
<sequence>MGTEQEKAALRKRFYEDFDFYARHALKVRTKSNEVKPFSMNAVQRRFHAEVEDQRRRTGRVRKIILKGRQQGFSTYVSARKYSRLSQRKARKGLVVAHKADSTRALFDMYQRYHTLCPPMLRPTTKYSSRKELVFEKLDTGIMVATAGGDGVARGETISDAHLSEIAFWPQDTAEDNFNSLYQCIPNSDDTEVYIESTANGFNLFKTLWDAAVAGETEFEPFFAAWFETPEYRMPVPAGFERTLEEEDLLATYGRAGLVDDEQLVWRRMKIGANGRDKFMQEYPCCPDEAFIASGRPVFNPEQVVELIEAAPVPLYLMDVEETGQHLRMAQSPVGRMKVFREREAGEQYTIGADVGLGVKDGDWSVAHVLDSEKNQVAVFRAQVHPDYYADILACIGRYYNEALIGPERNNHGLVTCLRLYKDLSYPNVYLDLKEGQIEDQDTLNIGHYTDVKTRPLIIDRLRGAIRDGDIVVNDVTTLKEMQTFVVNEAGKMTAEAKCHDDCVMSLAIANHIHPGRVNPVIVPDDYYVNAI</sequence>
<dbReference type="OrthoDB" id="9775154at2"/>
<dbReference type="KEGG" id="rpx:Rpdx1_2950"/>
<accession>E6VL36</accession>
<dbReference type="EMBL" id="CP002418">
    <property type="protein sequence ID" value="ADU44531.1"/>
    <property type="molecule type" value="Genomic_DNA"/>
</dbReference>
<evidence type="ECO:0008006" key="3">
    <source>
        <dbReference type="Google" id="ProtNLM"/>
    </source>
</evidence>
<dbReference type="eggNOG" id="COG4373">
    <property type="taxonomic scope" value="Bacteria"/>
</dbReference>
<dbReference type="Gene3D" id="3.40.50.300">
    <property type="entry name" value="P-loop containing nucleotide triphosphate hydrolases"/>
    <property type="match status" value="1"/>
</dbReference>
<dbReference type="AlphaFoldDB" id="E6VL36"/>
<dbReference type="Pfam" id="PF03237">
    <property type="entry name" value="Terminase_6N"/>
    <property type="match status" value="1"/>
</dbReference>
<dbReference type="STRING" id="652103.Rpdx1_2950"/>
<reference evidence="1" key="1">
    <citation type="submission" date="2010-12" db="EMBL/GenBank/DDBJ databases">
        <title>Complete sequence of Rhodopseudomonas palustris DX-1.</title>
        <authorList>
            <consortium name="US DOE Joint Genome Institute"/>
            <person name="Lucas S."/>
            <person name="Copeland A."/>
            <person name="Lapidus A."/>
            <person name="Cheng J.-F."/>
            <person name="Goodwin L."/>
            <person name="Pitluck S."/>
            <person name="Misra M."/>
            <person name="Chertkov O."/>
            <person name="Detter J.C."/>
            <person name="Han C."/>
            <person name="Tapia R."/>
            <person name="Land M."/>
            <person name="Hauser L."/>
            <person name="Kyrpides N."/>
            <person name="Ivanova N."/>
            <person name="Ovchinnikova G."/>
            <person name="Logan B."/>
            <person name="Oda Y."/>
            <person name="Harwood C."/>
            <person name="Woyke T."/>
        </authorList>
    </citation>
    <scope>NUCLEOTIDE SEQUENCE [LARGE SCALE GENOMIC DNA]</scope>
    <source>
        <strain evidence="1">DX-1</strain>
    </source>
</reference>
<evidence type="ECO:0000313" key="2">
    <source>
        <dbReference type="Proteomes" id="UP000001402"/>
    </source>
</evidence>
<dbReference type="InterPro" id="IPR027417">
    <property type="entry name" value="P-loop_NTPase"/>
</dbReference>
<dbReference type="Gene3D" id="3.30.420.240">
    <property type="match status" value="1"/>
</dbReference>
<proteinExistence type="predicted"/>
<name>E6VL36_RHOPX</name>
<protein>
    <recommendedName>
        <fullName evidence="3">Terminase large subunit gp17-like C-terminal domain-containing protein</fullName>
    </recommendedName>
</protein>
<organism evidence="1 2">
    <name type="scientific">Rhodopseudomonas palustris (strain DX-1)</name>
    <dbReference type="NCBI Taxonomy" id="652103"/>
    <lineage>
        <taxon>Bacteria</taxon>
        <taxon>Pseudomonadati</taxon>
        <taxon>Pseudomonadota</taxon>
        <taxon>Alphaproteobacteria</taxon>
        <taxon>Hyphomicrobiales</taxon>
        <taxon>Nitrobacteraceae</taxon>
        <taxon>Rhodopseudomonas</taxon>
    </lineage>
</organism>
<evidence type="ECO:0000313" key="1">
    <source>
        <dbReference type="EMBL" id="ADU44531.1"/>
    </source>
</evidence>
<dbReference type="Proteomes" id="UP000001402">
    <property type="component" value="Chromosome"/>
</dbReference>